<dbReference type="EMBL" id="BSDZ01000010">
    <property type="protein sequence ID" value="GLI61456.1"/>
    <property type="molecule type" value="Genomic_DNA"/>
</dbReference>
<feature type="non-terminal residue" evidence="2">
    <location>
        <position position="1"/>
    </location>
</feature>
<feature type="region of interest" description="Disordered" evidence="1">
    <location>
        <begin position="440"/>
        <end position="463"/>
    </location>
</feature>
<evidence type="ECO:0000313" key="3">
    <source>
        <dbReference type="Proteomes" id="UP001165090"/>
    </source>
</evidence>
<sequence length="463" mass="47919">IPRGQVSSRGGNGGSATAAYVAVATLLLASGLAVTAWSEGSSSSNSSRSIGIVSGSISRSIGSSIVSSGRSIGSSSGSSSRISSSSESPHIANGTTSLGDGRNITAPVIAPQLDFGDALDILLRPVASALELFLMATGAVAPVDTIGAEAAVAAPLVGPQFLVGGPLPRDVAGNLIDHRAGSSNTATAIVDNVNRDVEADTVQQQRMLATHRDDNGGSEDDSPSGDYLIYDDLYDILYELSASTDEISDNVEQAATSSEKRQSSTEVGGRSSSSSSSSSSMEENIGTLTAKTVDKNTTDSSADNTGVHNYDGKRTYDMDDLYDDYDHLGAYDMELASDVDPNDIEYASAMDRNGSLYGDGNVPSPYYGVTTDAAMALAATAARLERRHGDAGTHAYADMDTTTAAYDTAVTAVQSDAVQQFGSYSDITDALPQMSHRRRHLLAPGPGAGPGDRDNGRARDRDS</sequence>
<dbReference type="Proteomes" id="UP001165090">
    <property type="component" value="Unassembled WGS sequence"/>
</dbReference>
<evidence type="ECO:0000313" key="2">
    <source>
        <dbReference type="EMBL" id="GLI61456.1"/>
    </source>
</evidence>
<comment type="caution">
    <text evidence="2">The sequence shown here is derived from an EMBL/GenBank/DDBJ whole genome shotgun (WGS) entry which is preliminary data.</text>
</comment>
<feature type="compositionally biased region" description="Polar residues" evidence="1">
    <location>
        <begin position="298"/>
        <end position="307"/>
    </location>
</feature>
<feature type="compositionally biased region" description="Basic and acidic residues" evidence="1">
    <location>
        <begin position="451"/>
        <end position="463"/>
    </location>
</feature>
<keyword evidence="3" id="KW-1185">Reference proteome</keyword>
<gene>
    <name evidence="2" type="ORF">VaNZ11_003847</name>
</gene>
<evidence type="ECO:0000256" key="1">
    <source>
        <dbReference type="SAM" id="MobiDB-lite"/>
    </source>
</evidence>
<organism evidence="2 3">
    <name type="scientific">Volvox africanus</name>
    <dbReference type="NCBI Taxonomy" id="51714"/>
    <lineage>
        <taxon>Eukaryota</taxon>
        <taxon>Viridiplantae</taxon>
        <taxon>Chlorophyta</taxon>
        <taxon>core chlorophytes</taxon>
        <taxon>Chlorophyceae</taxon>
        <taxon>CS clade</taxon>
        <taxon>Chlamydomonadales</taxon>
        <taxon>Volvocaceae</taxon>
        <taxon>Volvox</taxon>
    </lineage>
</organism>
<protein>
    <submittedName>
        <fullName evidence="2">Uncharacterized protein</fullName>
    </submittedName>
</protein>
<feature type="compositionally biased region" description="Low complexity" evidence="1">
    <location>
        <begin position="65"/>
        <end position="88"/>
    </location>
</feature>
<reference evidence="2 3" key="1">
    <citation type="journal article" date="2023" name="IScience">
        <title>Expanded male sex-determining region conserved during the evolution of homothallism in the green alga Volvox.</title>
        <authorList>
            <person name="Yamamoto K."/>
            <person name="Matsuzaki R."/>
            <person name="Mahakham W."/>
            <person name="Heman W."/>
            <person name="Sekimoto H."/>
            <person name="Kawachi M."/>
            <person name="Minakuchi Y."/>
            <person name="Toyoda A."/>
            <person name="Nozaki H."/>
        </authorList>
    </citation>
    <scope>NUCLEOTIDE SEQUENCE [LARGE SCALE GENOMIC DNA]</scope>
    <source>
        <strain evidence="2 3">NIES-4468</strain>
    </source>
</reference>
<feature type="region of interest" description="Disordered" evidence="1">
    <location>
        <begin position="65"/>
        <end position="98"/>
    </location>
</feature>
<proteinExistence type="predicted"/>
<name>A0ABQ5RV02_9CHLO</name>
<feature type="region of interest" description="Disordered" evidence="1">
    <location>
        <begin position="249"/>
        <end position="313"/>
    </location>
</feature>
<feature type="non-terminal residue" evidence="2">
    <location>
        <position position="463"/>
    </location>
</feature>
<feature type="compositionally biased region" description="Low complexity" evidence="1">
    <location>
        <begin position="271"/>
        <end position="280"/>
    </location>
</feature>
<accession>A0ABQ5RV02</accession>